<feature type="domain" description="Amidohydrolase-related" evidence="2">
    <location>
        <begin position="109"/>
        <end position="342"/>
    </location>
</feature>
<dbReference type="GO" id="GO:0016787">
    <property type="term" value="F:hydrolase activity"/>
    <property type="evidence" value="ECO:0007669"/>
    <property type="project" value="UniProtKB-KW"/>
</dbReference>
<dbReference type="Pfam" id="PF04909">
    <property type="entry name" value="Amidohydro_2"/>
    <property type="match status" value="1"/>
</dbReference>
<dbReference type="PANTHER" id="PTHR43569:SF1">
    <property type="entry name" value="BLL3371 PROTEIN"/>
    <property type="match status" value="1"/>
</dbReference>
<organism evidence="3 4">
    <name type="scientific">Qipengyuania flava</name>
    <dbReference type="NCBI Taxonomy" id="192812"/>
    <lineage>
        <taxon>Bacteria</taxon>
        <taxon>Pseudomonadati</taxon>
        <taxon>Pseudomonadota</taxon>
        <taxon>Alphaproteobacteria</taxon>
        <taxon>Sphingomonadales</taxon>
        <taxon>Erythrobacteraceae</taxon>
        <taxon>Qipengyuania</taxon>
    </lineage>
</organism>
<protein>
    <submittedName>
        <fullName evidence="3">Amidohydrolase</fullName>
    </submittedName>
</protein>
<dbReference type="EMBL" id="CP032228">
    <property type="protein sequence ID" value="QFI63582.1"/>
    <property type="molecule type" value="Genomic_DNA"/>
</dbReference>
<dbReference type="InterPro" id="IPR032466">
    <property type="entry name" value="Metal_Hydrolase"/>
</dbReference>
<dbReference type="InterPro" id="IPR006680">
    <property type="entry name" value="Amidohydro-rel"/>
</dbReference>
<comment type="similarity">
    <text evidence="1">Belongs to the metallo-dependent hydrolases superfamily.</text>
</comment>
<evidence type="ECO:0000313" key="3">
    <source>
        <dbReference type="EMBL" id="QFI63582.1"/>
    </source>
</evidence>
<accession>A0A5P6NC76</accession>
<dbReference type="GeneID" id="69697655"/>
<evidence type="ECO:0000313" key="4">
    <source>
        <dbReference type="Proteomes" id="UP000325385"/>
    </source>
</evidence>
<sequence length="353" mass="38466">MTEEILEPELPIIDPHHHLWDLRPLVPAFPEPRHAFIEAIAGAAYYTFDELHADTHSGHNVVGTVFMECGAFYDASRADALKPVGEVEFVNGVAAQGASGLYGDYRPCAAIIGHADLARGDGVRPVVEALLAAGNGRFKGIRHAGAWDADPEVLGPPFHAPEGLYASDSFREGFAAYADYGLTFDAWLLEPQLGDVLDLARAFPDQQIVLDHCGTPLGIACYRGKQHERFDSWRRSIRALAECPNVAVKLGGLAMAFCGLPEDGPDKGHGSEHLAGLWRPYIETCIEAFGTDRAMFESNYPVDRWGASYPVLWNAFKRLATGHSEDEKRALFAGTAARIYDIEHVLDLPAASA</sequence>
<keyword evidence="3" id="KW-0378">Hydrolase</keyword>
<reference evidence="4" key="1">
    <citation type="submission" date="2018-09" db="EMBL/GenBank/DDBJ databases">
        <title>Nocardia yunnanensis sp. nov., an actinomycete isolated from a soil sample.</title>
        <authorList>
            <person name="Zhang J."/>
        </authorList>
    </citation>
    <scope>NUCLEOTIDE SEQUENCE [LARGE SCALE GENOMIC DNA]</scope>
    <source>
        <strain evidence="4">21-3</strain>
    </source>
</reference>
<evidence type="ECO:0000256" key="1">
    <source>
        <dbReference type="ARBA" id="ARBA00038310"/>
    </source>
</evidence>
<proteinExistence type="inferred from homology"/>
<dbReference type="PANTHER" id="PTHR43569">
    <property type="entry name" value="AMIDOHYDROLASE"/>
    <property type="match status" value="1"/>
</dbReference>
<dbReference type="RefSeq" id="WP_151885756.1">
    <property type="nucleotide sequence ID" value="NZ_CP032228.1"/>
</dbReference>
<dbReference type="AlphaFoldDB" id="A0A5P6NC76"/>
<dbReference type="InterPro" id="IPR052350">
    <property type="entry name" value="Metallo-dep_Lactonases"/>
</dbReference>
<dbReference type="SUPFAM" id="SSF51556">
    <property type="entry name" value="Metallo-dependent hydrolases"/>
    <property type="match status" value="1"/>
</dbReference>
<gene>
    <name evidence="3" type="ORF">D0Y83_10105</name>
</gene>
<dbReference type="Gene3D" id="3.20.20.140">
    <property type="entry name" value="Metal-dependent hydrolases"/>
    <property type="match status" value="1"/>
</dbReference>
<evidence type="ECO:0000259" key="2">
    <source>
        <dbReference type="Pfam" id="PF04909"/>
    </source>
</evidence>
<name>A0A5P6NC76_9SPHN</name>
<dbReference type="Proteomes" id="UP000325385">
    <property type="component" value="Chromosome"/>
</dbReference>